<dbReference type="InterPro" id="IPR036397">
    <property type="entry name" value="RNaseH_sf"/>
</dbReference>
<dbReference type="Gene3D" id="1.10.340.70">
    <property type="match status" value="1"/>
</dbReference>
<dbReference type="SUPFAM" id="SSF53098">
    <property type="entry name" value="Ribonuclease H-like"/>
    <property type="match status" value="1"/>
</dbReference>
<comment type="caution">
    <text evidence="2">The sequence shown here is derived from an EMBL/GenBank/DDBJ whole genome shotgun (WGS) entry which is preliminary data.</text>
</comment>
<dbReference type="GO" id="GO:0003676">
    <property type="term" value="F:nucleic acid binding"/>
    <property type="evidence" value="ECO:0007669"/>
    <property type="project" value="InterPro"/>
</dbReference>
<evidence type="ECO:0000259" key="1">
    <source>
        <dbReference type="PROSITE" id="PS50994"/>
    </source>
</evidence>
<accession>A0A8J6HTB4</accession>
<dbReference type="Gene3D" id="3.30.420.10">
    <property type="entry name" value="Ribonuclease H-like superfamily/Ribonuclease H"/>
    <property type="match status" value="1"/>
</dbReference>
<reference evidence="2" key="2">
    <citation type="submission" date="2021-08" db="EMBL/GenBank/DDBJ databases">
        <authorList>
            <person name="Eriksson T."/>
        </authorList>
    </citation>
    <scope>NUCLEOTIDE SEQUENCE</scope>
    <source>
        <strain evidence="2">Stoneville</strain>
        <tissue evidence="2">Whole head</tissue>
    </source>
</reference>
<dbReference type="Proteomes" id="UP000719412">
    <property type="component" value="Unassembled WGS sequence"/>
</dbReference>
<evidence type="ECO:0000313" key="2">
    <source>
        <dbReference type="EMBL" id="KAH0820350.1"/>
    </source>
</evidence>
<sequence length="446" mass="50949">MVGPHRRHNKSRTNHPNLSVINQFSTFRKLRRIIALCLRFADLCKKRITKNGYNHPSTAELQNAEEKIILLVQKANFEHEIRDLKAGRQVNSKSKLKLLNPFIDNSGMIRVGGRLSNSQYPHDKKYPIVLPKGHVTRLILENTHRDQLHVGPTATLAAVREKFWPLDGRSEVRKIVHRCIPCFRAKPHDNNPIMGNLPSHRVKASRPFTNCGVDFGGPIFLKIGGIRSKKTTKAYICLFVCFSTKAIHLELVSDLTAANFLNGLKRFIARRGMVANIYSDNATNFVGAQRELRDVFLADEFGNIVLRHLAEFNINWHFIPARSPHFGGLWEAGIKAVKGHIKRVIGQTSLTYEEMYTLLTGIEACLNSRPLCPLTEDPSDLNVLTPGHFLIGTAMTSPLEHQIVDVPQNRLTRWQHLEQMRQHFWNRWSKERAIPAQQSKKAIWWS</sequence>
<protein>
    <recommendedName>
        <fullName evidence="1">Integrase catalytic domain-containing protein</fullName>
    </recommendedName>
</protein>
<dbReference type="InterPro" id="IPR012337">
    <property type="entry name" value="RNaseH-like_sf"/>
</dbReference>
<reference evidence="2" key="1">
    <citation type="journal article" date="2020" name="J Insects Food Feed">
        <title>The yellow mealworm (Tenebrio molitor) genome: a resource for the emerging insects as food and feed industry.</title>
        <authorList>
            <person name="Eriksson T."/>
            <person name="Andere A."/>
            <person name="Kelstrup H."/>
            <person name="Emery V."/>
            <person name="Picard C."/>
        </authorList>
    </citation>
    <scope>NUCLEOTIDE SEQUENCE</scope>
    <source>
        <strain evidence="2">Stoneville</strain>
        <tissue evidence="2">Whole head</tissue>
    </source>
</reference>
<dbReference type="AlphaFoldDB" id="A0A8J6HTB4"/>
<feature type="domain" description="Integrase catalytic" evidence="1">
    <location>
        <begin position="203"/>
        <end position="394"/>
    </location>
</feature>
<organism evidence="2 3">
    <name type="scientific">Tenebrio molitor</name>
    <name type="common">Yellow mealworm beetle</name>
    <dbReference type="NCBI Taxonomy" id="7067"/>
    <lineage>
        <taxon>Eukaryota</taxon>
        <taxon>Metazoa</taxon>
        <taxon>Ecdysozoa</taxon>
        <taxon>Arthropoda</taxon>
        <taxon>Hexapoda</taxon>
        <taxon>Insecta</taxon>
        <taxon>Pterygota</taxon>
        <taxon>Neoptera</taxon>
        <taxon>Endopterygota</taxon>
        <taxon>Coleoptera</taxon>
        <taxon>Polyphaga</taxon>
        <taxon>Cucujiformia</taxon>
        <taxon>Tenebrionidae</taxon>
        <taxon>Tenebrio</taxon>
    </lineage>
</organism>
<dbReference type="GO" id="GO:0015074">
    <property type="term" value="P:DNA integration"/>
    <property type="evidence" value="ECO:0007669"/>
    <property type="project" value="InterPro"/>
</dbReference>
<proteinExistence type="predicted"/>
<dbReference type="EMBL" id="JABDTM020012107">
    <property type="protein sequence ID" value="KAH0820350.1"/>
    <property type="molecule type" value="Genomic_DNA"/>
</dbReference>
<dbReference type="InterPro" id="IPR001584">
    <property type="entry name" value="Integrase_cat-core"/>
</dbReference>
<dbReference type="Pfam" id="PF17921">
    <property type="entry name" value="Integrase_H2C2"/>
    <property type="match status" value="1"/>
</dbReference>
<keyword evidence="3" id="KW-1185">Reference proteome</keyword>
<dbReference type="InterPro" id="IPR041588">
    <property type="entry name" value="Integrase_H2C2"/>
</dbReference>
<name>A0A8J6HTB4_TENMO</name>
<evidence type="ECO:0000313" key="3">
    <source>
        <dbReference type="Proteomes" id="UP000719412"/>
    </source>
</evidence>
<gene>
    <name evidence="2" type="ORF">GEV33_002441</name>
</gene>
<dbReference type="PANTHER" id="PTHR47331">
    <property type="entry name" value="PHD-TYPE DOMAIN-CONTAINING PROTEIN"/>
    <property type="match status" value="1"/>
</dbReference>
<dbReference type="PROSITE" id="PS50994">
    <property type="entry name" value="INTEGRASE"/>
    <property type="match status" value="1"/>
</dbReference>